<accession>A0A3B4D0A0</accession>
<feature type="transmembrane region" description="Helical" evidence="6">
    <location>
        <begin position="218"/>
        <end position="239"/>
    </location>
</feature>
<evidence type="ECO:0000256" key="4">
    <source>
        <dbReference type="ARBA" id="ARBA00022989"/>
    </source>
</evidence>
<dbReference type="STRING" id="42514.ENSPNAP00000017747"/>
<dbReference type="InterPro" id="IPR043216">
    <property type="entry name" value="PAP-like"/>
</dbReference>
<evidence type="ECO:0000259" key="7">
    <source>
        <dbReference type="SMART" id="SM00014"/>
    </source>
</evidence>
<keyword evidence="3 6" id="KW-0812">Transmembrane</keyword>
<evidence type="ECO:0000256" key="1">
    <source>
        <dbReference type="ARBA" id="ARBA00004141"/>
    </source>
</evidence>
<dbReference type="SMART" id="SM00014">
    <property type="entry name" value="acidPPc"/>
    <property type="match status" value="1"/>
</dbReference>
<dbReference type="OrthoDB" id="10030083at2759"/>
<dbReference type="OMA" id="CTPLIVI"/>
<dbReference type="InterPro" id="IPR000326">
    <property type="entry name" value="PAP2/HPO"/>
</dbReference>
<feature type="domain" description="Phosphatidic acid phosphatase type 2/haloperoxidase" evidence="7">
    <location>
        <begin position="218"/>
        <end position="356"/>
    </location>
</feature>
<dbReference type="InterPro" id="IPR036938">
    <property type="entry name" value="PAP2/HPO_sf"/>
</dbReference>
<proteinExistence type="inferred from homology"/>
<reference evidence="8" key="3">
    <citation type="submission" date="2025-09" db="UniProtKB">
        <authorList>
            <consortium name="Ensembl"/>
        </authorList>
    </citation>
    <scope>IDENTIFICATION</scope>
</reference>
<comment type="subcellular location">
    <subcellularLocation>
        <location evidence="1">Membrane</location>
        <topology evidence="1">Multi-pass membrane protein</topology>
    </subcellularLocation>
</comment>
<dbReference type="Proteomes" id="UP001501920">
    <property type="component" value="Chromosome 18"/>
</dbReference>
<dbReference type="GeneTree" id="ENSGT00940000159772"/>
<feature type="transmembrane region" description="Helical" evidence="6">
    <location>
        <begin position="309"/>
        <end position="329"/>
    </location>
</feature>
<dbReference type="GO" id="GO:0006644">
    <property type="term" value="P:phospholipid metabolic process"/>
    <property type="evidence" value="ECO:0007669"/>
    <property type="project" value="UniProtKB-UniPathway"/>
</dbReference>
<dbReference type="Pfam" id="PF01569">
    <property type="entry name" value="PAP2"/>
    <property type="match status" value="1"/>
</dbReference>
<feature type="transmembrane region" description="Helical" evidence="6">
    <location>
        <begin position="280"/>
        <end position="297"/>
    </location>
</feature>
<evidence type="ECO:0000256" key="3">
    <source>
        <dbReference type="ARBA" id="ARBA00022692"/>
    </source>
</evidence>
<evidence type="ECO:0000313" key="8">
    <source>
        <dbReference type="Ensembl" id="ENSPNAP00000017747.2"/>
    </source>
</evidence>
<protein>
    <submittedName>
        <fullName evidence="8">Phospholipid phosphatase 5</fullName>
    </submittedName>
</protein>
<comment type="similarity">
    <text evidence="2">Belongs to the PA-phosphatase related phosphoesterase family.</text>
</comment>
<keyword evidence="5 6" id="KW-0472">Membrane</keyword>
<name>A0A3B4D0A0_PYGNA</name>
<dbReference type="PANTHER" id="PTHR10165">
    <property type="entry name" value="LIPID PHOSPHATE PHOSPHATASE"/>
    <property type="match status" value="1"/>
</dbReference>
<reference evidence="8 9" key="1">
    <citation type="submission" date="2020-10" db="EMBL/GenBank/DDBJ databases">
        <title>Pygocentrus nattereri (red-bellied piranha) genome, fPygNat1, primary haplotype.</title>
        <authorList>
            <person name="Myers G."/>
            <person name="Meyer A."/>
            <person name="Karagic N."/>
            <person name="Pippel M."/>
            <person name="Winkler S."/>
            <person name="Tracey A."/>
            <person name="Wood J."/>
            <person name="Formenti G."/>
            <person name="Howe K."/>
            <person name="Fedrigo O."/>
            <person name="Jarvis E.D."/>
        </authorList>
    </citation>
    <scope>NUCLEOTIDE SEQUENCE [LARGE SCALE GENOMIC DNA]</scope>
</reference>
<dbReference type="AlphaFoldDB" id="A0A3B4D0A0"/>
<dbReference type="UniPathway" id="UPA00085"/>
<feature type="transmembrane region" description="Helical" evidence="6">
    <location>
        <begin position="186"/>
        <end position="206"/>
    </location>
</feature>
<evidence type="ECO:0000256" key="2">
    <source>
        <dbReference type="ARBA" id="ARBA00008816"/>
    </source>
</evidence>
<dbReference type="GO" id="GO:0046839">
    <property type="term" value="P:phospholipid dephosphorylation"/>
    <property type="evidence" value="ECO:0007669"/>
    <property type="project" value="TreeGrafter"/>
</dbReference>
<evidence type="ECO:0000256" key="6">
    <source>
        <dbReference type="SAM" id="Phobius"/>
    </source>
</evidence>
<feature type="transmembrane region" description="Helical" evidence="6">
    <location>
        <begin position="341"/>
        <end position="360"/>
    </location>
</feature>
<dbReference type="GO" id="GO:0008195">
    <property type="term" value="F:phosphatidate phosphatase activity"/>
    <property type="evidence" value="ECO:0007669"/>
    <property type="project" value="TreeGrafter"/>
</dbReference>
<keyword evidence="9" id="KW-1185">Reference proteome</keyword>
<dbReference type="Ensembl" id="ENSPNAT00000026689.2">
    <property type="protein sequence ID" value="ENSPNAP00000017747.2"/>
    <property type="gene ID" value="ENSPNAG00000024042.2"/>
</dbReference>
<reference evidence="8" key="2">
    <citation type="submission" date="2025-08" db="UniProtKB">
        <authorList>
            <consortium name="Ensembl"/>
        </authorList>
    </citation>
    <scope>IDENTIFICATION</scope>
</reference>
<dbReference type="Gene3D" id="1.20.144.10">
    <property type="entry name" value="Phosphatidic acid phosphatase type 2/haloperoxidase"/>
    <property type="match status" value="1"/>
</dbReference>
<dbReference type="GO" id="GO:0016020">
    <property type="term" value="C:membrane"/>
    <property type="evidence" value="ECO:0007669"/>
    <property type="project" value="UniProtKB-SubCell"/>
</dbReference>
<organism evidence="8 9">
    <name type="scientific">Pygocentrus nattereri</name>
    <name type="common">Red-bellied piranha</name>
    <dbReference type="NCBI Taxonomy" id="42514"/>
    <lineage>
        <taxon>Eukaryota</taxon>
        <taxon>Metazoa</taxon>
        <taxon>Chordata</taxon>
        <taxon>Craniata</taxon>
        <taxon>Vertebrata</taxon>
        <taxon>Euteleostomi</taxon>
        <taxon>Actinopterygii</taxon>
        <taxon>Neopterygii</taxon>
        <taxon>Teleostei</taxon>
        <taxon>Ostariophysi</taxon>
        <taxon>Characiformes</taxon>
        <taxon>Characoidei</taxon>
        <taxon>Pygocentrus</taxon>
    </lineage>
</organism>
<keyword evidence="4 6" id="KW-1133">Transmembrane helix</keyword>
<dbReference type="CDD" id="cd03390">
    <property type="entry name" value="PAP2_containing_1_like"/>
    <property type="match status" value="1"/>
</dbReference>
<evidence type="ECO:0000256" key="5">
    <source>
        <dbReference type="ARBA" id="ARBA00023136"/>
    </source>
</evidence>
<dbReference type="PANTHER" id="PTHR10165:SF87">
    <property type="entry name" value="PHOSPHOLIPID PHOSPHATASE 5"/>
    <property type="match status" value="1"/>
</dbReference>
<sequence length="395" mass="44471">MLWQTARGRKSNVTCSCALPCLPVRFLLFQDEYVFPFLSRFGDVDHKNAPKQYMTDSTSTADSGGCATRRRLRRKGSESEGLYETVPVGQKTERRRMMMKVEMMMMMAAVPCLRLGTGAANCSISPGLKMRKSLDSGFIAEVVVRLLLLAVFLVTEELTPFSREIQPEELWLYKFRHVKNDRVPTSLMFSIALFTPLVTILLFALLKQTEKGDVKEASLAMTLTLVLNGVFTNAVKLAVGRPRPDFFYRCFPDGQMNPELRCSGDPEVVMEGRKSFPSGHSSFAFAGLGFTALYIAGKLHCFSPAGRGKAWRLCGFLTPLLFAIMIALSRTCDYKHHWQDVLVGSLLGLAFSYLCYRQYYPALSESDCHRPLRLRETTPSLQNRKQANTSYLLPL</sequence>
<evidence type="ECO:0000313" key="9">
    <source>
        <dbReference type="Proteomes" id="UP001501920"/>
    </source>
</evidence>
<dbReference type="SUPFAM" id="SSF48317">
    <property type="entry name" value="Acid phosphatase/Vanadium-dependent haloperoxidase"/>
    <property type="match status" value="1"/>
</dbReference>